<evidence type="ECO:0000313" key="3">
    <source>
        <dbReference type="Proteomes" id="UP000271339"/>
    </source>
</evidence>
<keyword evidence="3" id="KW-1185">Reference proteome</keyword>
<dbReference type="EMBL" id="REFC01000011">
    <property type="protein sequence ID" value="RMA66059.1"/>
    <property type="molecule type" value="Genomic_DNA"/>
</dbReference>
<dbReference type="Gene3D" id="3.10.450.50">
    <property type="match status" value="1"/>
</dbReference>
<evidence type="ECO:0000256" key="1">
    <source>
        <dbReference type="SAM" id="SignalP"/>
    </source>
</evidence>
<gene>
    <name evidence="2" type="ORF">BXY75_0477</name>
</gene>
<evidence type="ECO:0008006" key="4">
    <source>
        <dbReference type="Google" id="ProtNLM"/>
    </source>
</evidence>
<comment type="caution">
    <text evidence="2">The sequence shown here is derived from an EMBL/GenBank/DDBJ whole genome shotgun (WGS) entry which is preliminary data.</text>
</comment>
<proteinExistence type="predicted"/>
<name>A0A3L9Z3Q4_9FLAO</name>
<sequence length="172" mass="20415">MKLFISICFFIFSLTLFAQDLDTKYIDKVQSMDSTLDALYEVISGEKDEERNWELFQYLFKPEAKLIPTGDDKNGIIETRYMSVEEYIKIANDFLKQGFYEVEINREVNSFGNIAQVFSTYKSFKSVNDTKPFMRGINSIQMLNDGKRWWVVNIYWMQESDKYPIPKQYLPH</sequence>
<accession>A0A3L9Z3Q4</accession>
<protein>
    <recommendedName>
        <fullName evidence="4">SnoaL-like protein</fullName>
    </recommendedName>
</protein>
<organism evidence="2 3">
    <name type="scientific">Ulvibacter antarcticus</name>
    <dbReference type="NCBI Taxonomy" id="442714"/>
    <lineage>
        <taxon>Bacteria</taxon>
        <taxon>Pseudomonadati</taxon>
        <taxon>Bacteroidota</taxon>
        <taxon>Flavobacteriia</taxon>
        <taxon>Flavobacteriales</taxon>
        <taxon>Flavobacteriaceae</taxon>
        <taxon>Ulvibacter</taxon>
    </lineage>
</organism>
<dbReference type="Proteomes" id="UP000271339">
    <property type="component" value="Unassembled WGS sequence"/>
</dbReference>
<dbReference type="InterPro" id="IPR032710">
    <property type="entry name" value="NTF2-like_dom_sf"/>
</dbReference>
<dbReference type="SUPFAM" id="SSF54427">
    <property type="entry name" value="NTF2-like"/>
    <property type="match status" value="1"/>
</dbReference>
<evidence type="ECO:0000313" key="2">
    <source>
        <dbReference type="EMBL" id="RMA66059.1"/>
    </source>
</evidence>
<reference evidence="2 3" key="1">
    <citation type="submission" date="2018-10" db="EMBL/GenBank/DDBJ databases">
        <title>Genomic Encyclopedia of Archaeal and Bacterial Type Strains, Phase II (KMG-II): from individual species to whole genera.</title>
        <authorList>
            <person name="Goeker M."/>
        </authorList>
    </citation>
    <scope>NUCLEOTIDE SEQUENCE [LARGE SCALE GENOMIC DNA]</scope>
    <source>
        <strain evidence="2 3">DSM 23424</strain>
    </source>
</reference>
<keyword evidence="1" id="KW-0732">Signal</keyword>
<dbReference type="AlphaFoldDB" id="A0A3L9Z3Q4"/>
<dbReference type="OrthoDB" id="8754772at2"/>
<feature type="signal peptide" evidence="1">
    <location>
        <begin position="1"/>
        <end position="18"/>
    </location>
</feature>
<feature type="chain" id="PRO_5017942437" description="SnoaL-like protein" evidence="1">
    <location>
        <begin position="19"/>
        <end position="172"/>
    </location>
</feature>